<proteinExistence type="predicted"/>
<reference evidence="1 2" key="1">
    <citation type="journal article" date="2015" name="Nature">
        <title>rRNA introns, odd ribosomes, and small enigmatic genomes across a large radiation of phyla.</title>
        <authorList>
            <person name="Brown C.T."/>
            <person name="Hug L.A."/>
            <person name="Thomas B.C."/>
            <person name="Sharon I."/>
            <person name="Castelle C.J."/>
            <person name="Singh A."/>
            <person name="Wilkins M.J."/>
            <person name="Williams K.H."/>
            <person name="Banfield J.F."/>
        </authorList>
    </citation>
    <scope>NUCLEOTIDE SEQUENCE [LARGE SCALE GENOMIC DNA]</scope>
</reference>
<dbReference type="Gene3D" id="3.30.2310.20">
    <property type="entry name" value="RelE-like"/>
    <property type="match status" value="1"/>
</dbReference>
<dbReference type="Proteomes" id="UP000034172">
    <property type="component" value="Unassembled WGS sequence"/>
</dbReference>
<evidence type="ECO:0008006" key="3">
    <source>
        <dbReference type="Google" id="ProtNLM"/>
    </source>
</evidence>
<comment type="caution">
    <text evidence="1">The sequence shown here is derived from an EMBL/GenBank/DDBJ whole genome shotgun (WGS) entry which is preliminary data.</text>
</comment>
<gene>
    <name evidence="1" type="ORF">UW41_C0012G0020</name>
</gene>
<evidence type="ECO:0000313" key="1">
    <source>
        <dbReference type="EMBL" id="KKT49082.1"/>
    </source>
</evidence>
<organism evidence="1 2">
    <name type="scientific">Candidatus Collierbacteria bacterium GW2011_GWC2_44_18</name>
    <dbReference type="NCBI Taxonomy" id="1618392"/>
    <lineage>
        <taxon>Bacteria</taxon>
        <taxon>Candidatus Collieribacteriota</taxon>
    </lineage>
</organism>
<name>A0A0G1JYV2_9BACT</name>
<accession>A0A0G1JYV2</accession>
<dbReference type="AlphaFoldDB" id="A0A0G1JYV2"/>
<dbReference type="SUPFAM" id="SSF143011">
    <property type="entry name" value="RelE-like"/>
    <property type="match status" value="1"/>
</dbReference>
<dbReference type="InterPro" id="IPR035093">
    <property type="entry name" value="RelE/ParE_toxin_dom_sf"/>
</dbReference>
<evidence type="ECO:0000313" key="2">
    <source>
        <dbReference type="Proteomes" id="UP000034172"/>
    </source>
</evidence>
<sequence>MEIKTTLEFRLKVAKLCRKNKSIGNKIDQKLRILSLFPNHPSLRLHKLQANNLENWSISIDKKNRIIFIYQEYGILLINIGSHDQVY</sequence>
<dbReference type="EMBL" id="LCIE01000012">
    <property type="protein sequence ID" value="KKT49082.1"/>
    <property type="molecule type" value="Genomic_DNA"/>
</dbReference>
<protein>
    <recommendedName>
        <fullName evidence="3">Plasmid stabilization system</fullName>
    </recommendedName>
</protein>
<dbReference type="STRING" id="1618392.UW41_C0012G0020"/>